<gene>
    <name evidence="2" type="ORF">RirG_035690</name>
</gene>
<feature type="transmembrane region" description="Helical" evidence="1">
    <location>
        <begin position="15"/>
        <end position="37"/>
    </location>
</feature>
<sequence>MFLDTIWNNRSTEPVWFRLIRGFFAITLTGIIIYYAIVQYQKIGTEASIAVKFERINGYKLNMSICTGISNGINNVKFSVFSEYDYGVLTLTNDTVNHQNVSFSSFGLSNFHSWLNITTNINNNINNETISHDFSDPYCNPYTIPNNLLSLNFESFQYLFSSKSDLDYSNYNIIDTSHFSLYLGRAYFIHHKPTMVDYNGVELNLQLEQLPIQLESNEVRLRISPDILLSKPANARFVRFESTRIFGFTDLISNLGGFYGAIAGKIQIMLEKNIKRT</sequence>
<reference evidence="2 3" key="1">
    <citation type="submission" date="2014-02" db="EMBL/GenBank/DDBJ databases">
        <title>Single nucleus genome sequencing reveals high similarity among nuclei of an endomycorrhizal fungus.</title>
        <authorList>
            <person name="Lin K."/>
            <person name="Geurts R."/>
            <person name="Zhang Z."/>
            <person name="Limpens E."/>
            <person name="Saunders D.G."/>
            <person name="Mu D."/>
            <person name="Pang E."/>
            <person name="Cao H."/>
            <person name="Cha H."/>
            <person name="Lin T."/>
            <person name="Zhou Q."/>
            <person name="Shang Y."/>
            <person name="Li Y."/>
            <person name="Ivanov S."/>
            <person name="Sharma T."/>
            <person name="Velzen R.V."/>
            <person name="Ruijter N.D."/>
            <person name="Aanen D.K."/>
            <person name="Win J."/>
            <person name="Kamoun S."/>
            <person name="Bisseling T."/>
            <person name="Huang S."/>
        </authorList>
    </citation>
    <scope>NUCLEOTIDE SEQUENCE [LARGE SCALE GENOMIC DNA]</scope>
    <source>
        <strain evidence="3">DAOM197198w</strain>
    </source>
</reference>
<accession>A0A015K317</accession>
<keyword evidence="1" id="KW-0812">Transmembrane</keyword>
<proteinExistence type="predicted"/>
<comment type="caution">
    <text evidence="2">The sequence shown here is derived from an EMBL/GenBank/DDBJ whole genome shotgun (WGS) entry which is preliminary data.</text>
</comment>
<name>A0A015K317_RHIIW</name>
<dbReference type="AlphaFoldDB" id="A0A015K317"/>
<protein>
    <submittedName>
        <fullName evidence="2">Uncharacterized protein</fullName>
    </submittedName>
</protein>
<keyword evidence="1" id="KW-0472">Membrane</keyword>
<dbReference type="EMBL" id="JEMT01012312">
    <property type="protein sequence ID" value="EXX76162.1"/>
    <property type="molecule type" value="Genomic_DNA"/>
</dbReference>
<keyword evidence="3" id="KW-1185">Reference proteome</keyword>
<dbReference type="OrthoDB" id="2341611at2759"/>
<evidence type="ECO:0000313" key="2">
    <source>
        <dbReference type="EMBL" id="EXX76162.1"/>
    </source>
</evidence>
<dbReference type="Proteomes" id="UP000022910">
    <property type="component" value="Unassembled WGS sequence"/>
</dbReference>
<organism evidence="2 3">
    <name type="scientific">Rhizophagus irregularis (strain DAOM 197198w)</name>
    <name type="common">Glomus intraradices</name>
    <dbReference type="NCBI Taxonomy" id="1432141"/>
    <lineage>
        <taxon>Eukaryota</taxon>
        <taxon>Fungi</taxon>
        <taxon>Fungi incertae sedis</taxon>
        <taxon>Mucoromycota</taxon>
        <taxon>Glomeromycotina</taxon>
        <taxon>Glomeromycetes</taxon>
        <taxon>Glomerales</taxon>
        <taxon>Glomeraceae</taxon>
        <taxon>Rhizophagus</taxon>
    </lineage>
</organism>
<dbReference type="HOGENOM" id="CLU_071370_0_0_1"/>
<evidence type="ECO:0000256" key="1">
    <source>
        <dbReference type="SAM" id="Phobius"/>
    </source>
</evidence>
<keyword evidence="1" id="KW-1133">Transmembrane helix</keyword>
<evidence type="ECO:0000313" key="3">
    <source>
        <dbReference type="Proteomes" id="UP000022910"/>
    </source>
</evidence>